<dbReference type="HOGENOM" id="CLU_2181302_0_0_9"/>
<organism evidence="3 4">
    <name type="scientific">Paenibacillus durus ATCC 35681</name>
    <dbReference type="NCBI Taxonomy" id="1333534"/>
    <lineage>
        <taxon>Bacteria</taxon>
        <taxon>Bacillati</taxon>
        <taxon>Bacillota</taxon>
        <taxon>Bacilli</taxon>
        <taxon>Bacillales</taxon>
        <taxon>Paenibacillaceae</taxon>
        <taxon>Paenibacillus</taxon>
    </lineage>
</organism>
<feature type="compositionally biased region" description="Basic and acidic residues" evidence="1">
    <location>
        <begin position="62"/>
        <end position="72"/>
    </location>
</feature>
<feature type="region of interest" description="Disordered" evidence="1">
    <location>
        <begin position="62"/>
        <end position="101"/>
    </location>
</feature>
<evidence type="ECO:0000313" key="3">
    <source>
        <dbReference type="EMBL" id="AKG33390.1"/>
    </source>
</evidence>
<dbReference type="RefSeq" id="WP_025695306.1">
    <property type="nucleotide sequence ID" value="NZ_ASQQ01000274.1"/>
</dbReference>
<protein>
    <submittedName>
        <fullName evidence="3">Uncharacterized protein</fullName>
    </submittedName>
</protein>
<dbReference type="EMBL" id="CP011114">
    <property type="protein sequence ID" value="AKG33390.1"/>
    <property type="molecule type" value="Genomic_DNA"/>
</dbReference>
<reference evidence="3 4" key="2">
    <citation type="journal article" date="2016" name="Genome Announc.">
        <title>Genome Sequence of a Gram-Positive Diazotroph, Paenibacillus durus Type Strain ATCC 35681.</title>
        <authorList>
            <person name="Halim M.A."/>
            <person name="Rahman A.Y."/>
            <person name="Sim K.S."/>
            <person name="Yam H.C."/>
            <person name="Rahim A.A."/>
            <person name="Ghazali A.H."/>
            <person name="Najimudin N."/>
        </authorList>
    </citation>
    <scope>NUCLEOTIDE SEQUENCE [LARGE SCALE GENOMIC DNA]</scope>
    <source>
        <strain evidence="3 4">ATCC 35681</strain>
    </source>
</reference>
<keyword evidence="2" id="KW-0732">Signal</keyword>
<accession>A0A0F7CH12</accession>
<evidence type="ECO:0000256" key="2">
    <source>
        <dbReference type="SAM" id="SignalP"/>
    </source>
</evidence>
<feature type="signal peptide" evidence="2">
    <location>
        <begin position="1"/>
        <end position="27"/>
    </location>
</feature>
<dbReference type="Proteomes" id="UP000034189">
    <property type="component" value="Chromosome"/>
</dbReference>
<dbReference type="AlphaFoldDB" id="A0A0F7CH12"/>
<reference evidence="3 4" key="1">
    <citation type="submission" date="2015-03" db="EMBL/GenBank/DDBJ databases">
        <authorList>
            <person name="Abdul Halim M."/>
        </authorList>
    </citation>
    <scope>NUCLEOTIDE SEQUENCE [LARGE SCALE GENOMIC DNA]</scope>
    <source>
        <strain evidence="3 4">ATCC 35681</strain>
    </source>
</reference>
<name>A0A0F7CH12_PAEDU</name>
<evidence type="ECO:0000256" key="1">
    <source>
        <dbReference type="SAM" id="MobiDB-lite"/>
    </source>
</evidence>
<feature type="chain" id="PRO_5002513829" evidence="2">
    <location>
        <begin position="28"/>
        <end position="116"/>
    </location>
</feature>
<evidence type="ECO:0000313" key="4">
    <source>
        <dbReference type="Proteomes" id="UP000034189"/>
    </source>
</evidence>
<dbReference type="PATRIC" id="fig|1333534.5.peg.262"/>
<gene>
    <name evidence="3" type="ORF">VK70_01175</name>
</gene>
<feature type="compositionally biased region" description="Acidic residues" evidence="1">
    <location>
        <begin position="86"/>
        <end position="99"/>
    </location>
</feature>
<sequence>MVTCMKKYARLTLIVLLVSVIMLPASAYASAGSAEAKYSASYATSFFSSLSNVFSSWFDKGRSVSHDDDKESGNWLSWLKGKDRDHDDDDDDDDDDDWWEDNKHDSYKLWKKYYCY</sequence>
<proteinExistence type="predicted"/>